<dbReference type="SMART" id="SM00248">
    <property type="entry name" value="ANK"/>
    <property type="match status" value="5"/>
</dbReference>
<dbReference type="Proteomes" id="UP000813462">
    <property type="component" value="Unassembled WGS sequence"/>
</dbReference>
<proteinExistence type="predicted"/>
<dbReference type="PANTHER" id="PTHR24177:SF103">
    <property type="entry name" value="PGG DOMAIN-CONTAINING PROTEIN"/>
    <property type="match status" value="1"/>
</dbReference>
<dbReference type="InterPro" id="IPR036770">
    <property type="entry name" value="Ankyrin_rpt-contain_sf"/>
</dbReference>
<dbReference type="GO" id="GO:0016020">
    <property type="term" value="C:membrane"/>
    <property type="evidence" value="ECO:0007669"/>
    <property type="project" value="TreeGrafter"/>
</dbReference>
<sequence>MSSKALISIYARRLILSRSSLASMDPLPSQTRKNAHILFQSVMKSKWKEVVEMYDDEEVHKAKITKLGATALHVAVSEGDKDTVEKLVAAICRRDKEALKIQNDKGNTALHIAASVGHKESCKFMLDADPSLAGVRNKEGETPLFTAALRGKKDVFLYLNLFCISDSEYDYRNRNNGDNVLHVAIDREYFDLAYQIIHLYNNDKDFLTRENDEGVTPFKVLATKSSAFKSGTNLGRWKRLIYKCIFVNIDDKLIETKPLNPQSEESKNNGRTRHVEYTKSIKTQEEDSMTDIENHSAGPTGCQSTTPCSNEKRNIFHFKKVIPKVTLDILGQGMISYEDTVTFAMEERELQTDRGIHFEDQHGKENDKKADGSTILVATKNGVIEIVDKMLHYFPVAIEDRNFVRSSIPPRIAINRNKYGKTPEDVFTETHKELLEHGSSWLIKTSESCSVVAALIAGVAFASSSSIPGGTIDDSGKPIFENHPAFQVFTIASLLALCFSVTSLVMFLAIITSRFQEKDFNKDLPLKLLIGLTSLFVAIGAMLICFCSGHFLMIEDKLRYAAFPVYAMTCLPVSIFAAAQFPLYLDLFWTTFMNPFDYLHRYK</sequence>
<protein>
    <recommendedName>
        <fullName evidence="4">PGG domain-containing protein</fullName>
    </recommendedName>
</protein>
<dbReference type="AlphaFoldDB" id="A0A978V1M9"/>
<feature type="region of interest" description="Disordered" evidence="2">
    <location>
        <begin position="284"/>
        <end position="306"/>
    </location>
</feature>
<evidence type="ECO:0000313" key="6">
    <source>
        <dbReference type="Proteomes" id="UP000813462"/>
    </source>
</evidence>
<keyword evidence="1" id="KW-0040">ANK repeat</keyword>
<dbReference type="InterPro" id="IPR002110">
    <property type="entry name" value="Ankyrin_rpt"/>
</dbReference>
<feature type="repeat" description="ANK" evidence="1">
    <location>
        <begin position="105"/>
        <end position="137"/>
    </location>
</feature>
<accession>A0A978V1M9</accession>
<dbReference type="PANTHER" id="PTHR24177">
    <property type="entry name" value="CASKIN"/>
    <property type="match status" value="1"/>
</dbReference>
<organism evidence="5 6">
    <name type="scientific">Ziziphus jujuba var. spinosa</name>
    <dbReference type="NCBI Taxonomy" id="714518"/>
    <lineage>
        <taxon>Eukaryota</taxon>
        <taxon>Viridiplantae</taxon>
        <taxon>Streptophyta</taxon>
        <taxon>Embryophyta</taxon>
        <taxon>Tracheophyta</taxon>
        <taxon>Spermatophyta</taxon>
        <taxon>Magnoliopsida</taxon>
        <taxon>eudicotyledons</taxon>
        <taxon>Gunneridae</taxon>
        <taxon>Pentapetalae</taxon>
        <taxon>rosids</taxon>
        <taxon>fabids</taxon>
        <taxon>Rosales</taxon>
        <taxon>Rhamnaceae</taxon>
        <taxon>Paliureae</taxon>
        <taxon>Ziziphus</taxon>
    </lineage>
</organism>
<dbReference type="InterPro" id="IPR026961">
    <property type="entry name" value="PGG_dom"/>
</dbReference>
<dbReference type="Pfam" id="PF12796">
    <property type="entry name" value="Ank_2"/>
    <property type="match status" value="1"/>
</dbReference>
<name>A0A978V1M9_ZIZJJ</name>
<evidence type="ECO:0000256" key="1">
    <source>
        <dbReference type="PROSITE-ProRule" id="PRU00023"/>
    </source>
</evidence>
<evidence type="ECO:0000259" key="4">
    <source>
        <dbReference type="Pfam" id="PF13962"/>
    </source>
</evidence>
<evidence type="ECO:0000256" key="3">
    <source>
        <dbReference type="SAM" id="Phobius"/>
    </source>
</evidence>
<evidence type="ECO:0000313" key="5">
    <source>
        <dbReference type="EMBL" id="KAH7521262.1"/>
    </source>
</evidence>
<comment type="caution">
    <text evidence="5">The sequence shown here is derived from an EMBL/GenBank/DDBJ whole genome shotgun (WGS) entry which is preliminary data.</text>
</comment>
<feature type="domain" description="PGG" evidence="4">
    <location>
        <begin position="440"/>
        <end position="552"/>
    </location>
</feature>
<dbReference type="Gene3D" id="1.25.40.20">
    <property type="entry name" value="Ankyrin repeat-containing domain"/>
    <property type="match status" value="1"/>
</dbReference>
<dbReference type="PROSITE" id="PS50297">
    <property type="entry name" value="ANK_REP_REGION"/>
    <property type="match status" value="1"/>
</dbReference>
<keyword evidence="3" id="KW-0812">Transmembrane</keyword>
<keyword evidence="3" id="KW-0472">Membrane</keyword>
<gene>
    <name evidence="5" type="ORF">FEM48_Zijuj07G0014400</name>
</gene>
<feature type="transmembrane region" description="Helical" evidence="3">
    <location>
        <begin position="488"/>
        <end position="512"/>
    </location>
</feature>
<dbReference type="PROSITE" id="PS50088">
    <property type="entry name" value="ANK_REPEAT"/>
    <property type="match status" value="1"/>
</dbReference>
<feature type="transmembrane region" description="Helical" evidence="3">
    <location>
        <begin position="524"/>
        <end position="553"/>
    </location>
</feature>
<evidence type="ECO:0000256" key="2">
    <source>
        <dbReference type="SAM" id="MobiDB-lite"/>
    </source>
</evidence>
<keyword evidence="3" id="KW-1133">Transmembrane helix</keyword>
<dbReference type="EMBL" id="JAEACU010000007">
    <property type="protein sequence ID" value="KAH7521262.1"/>
    <property type="molecule type" value="Genomic_DNA"/>
</dbReference>
<reference evidence="5" key="1">
    <citation type="journal article" date="2021" name="Front. Plant Sci.">
        <title>Chromosome-Scale Genome Assembly for Chinese Sour Jujube and Insights Into Its Genome Evolution and Domestication Signature.</title>
        <authorList>
            <person name="Shen L.-Y."/>
            <person name="Luo H."/>
            <person name="Wang X.-L."/>
            <person name="Wang X.-M."/>
            <person name="Qiu X.-J."/>
            <person name="Liu H."/>
            <person name="Zhou S.-S."/>
            <person name="Jia K.-H."/>
            <person name="Nie S."/>
            <person name="Bao Y.-T."/>
            <person name="Zhang R.-G."/>
            <person name="Yun Q.-Z."/>
            <person name="Chai Y.-H."/>
            <person name="Lu J.-Y."/>
            <person name="Li Y."/>
            <person name="Zhao S.-W."/>
            <person name="Mao J.-F."/>
            <person name="Jia S.-G."/>
            <person name="Mao Y.-M."/>
        </authorList>
    </citation>
    <scope>NUCLEOTIDE SEQUENCE</scope>
    <source>
        <strain evidence="5">AT0</strain>
        <tissue evidence="5">Leaf</tissue>
    </source>
</reference>
<dbReference type="Pfam" id="PF13962">
    <property type="entry name" value="PGG"/>
    <property type="match status" value="1"/>
</dbReference>
<feature type="transmembrane region" description="Helical" evidence="3">
    <location>
        <begin position="565"/>
        <end position="585"/>
    </location>
</feature>
<dbReference type="SUPFAM" id="SSF48403">
    <property type="entry name" value="Ankyrin repeat"/>
    <property type="match status" value="1"/>
</dbReference>